<dbReference type="EMBL" id="CM045764">
    <property type="protein sequence ID" value="KAI8008513.1"/>
    <property type="molecule type" value="Genomic_DNA"/>
</dbReference>
<organism evidence="1 2">
    <name type="scientific">Camellia lanceoleosa</name>
    <dbReference type="NCBI Taxonomy" id="1840588"/>
    <lineage>
        <taxon>Eukaryota</taxon>
        <taxon>Viridiplantae</taxon>
        <taxon>Streptophyta</taxon>
        <taxon>Embryophyta</taxon>
        <taxon>Tracheophyta</taxon>
        <taxon>Spermatophyta</taxon>
        <taxon>Magnoliopsida</taxon>
        <taxon>eudicotyledons</taxon>
        <taxon>Gunneridae</taxon>
        <taxon>Pentapetalae</taxon>
        <taxon>asterids</taxon>
        <taxon>Ericales</taxon>
        <taxon>Theaceae</taxon>
        <taxon>Camellia</taxon>
    </lineage>
</organism>
<keyword evidence="2" id="KW-1185">Reference proteome</keyword>
<name>A0ACC0H6M2_9ERIC</name>
<accession>A0ACC0H6M2</accession>
<evidence type="ECO:0000313" key="2">
    <source>
        <dbReference type="Proteomes" id="UP001060215"/>
    </source>
</evidence>
<comment type="caution">
    <text evidence="1">The sequence shown here is derived from an EMBL/GenBank/DDBJ whole genome shotgun (WGS) entry which is preliminary data.</text>
</comment>
<dbReference type="Proteomes" id="UP001060215">
    <property type="component" value="Chromosome 7"/>
</dbReference>
<gene>
    <name evidence="1" type="ORF">LOK49_LG07G02817</name>
</gene>
<sequence>MVATSLHSQAFFENARDLLEEGGEVHVTHRDDYPYNTWRLEKLASKTGFNLKEKVGFEKENYPGYHNKRGGDINCNKPFPLKLCFTFKFALKKSNLPKNNVIDNHDKMVRKIDTVSGDRVECIVKSSLPMNDVVDDHDKMVRKIDIVSGDKVERIVKRSMPMNDVVDDDDKIDTISDDRMGYGCTLCPQRSWFSFHSPWPWRVGFFSSYSLPVNEELDKPPNLEGSLVLNSSLANTLRAEEIALQSLDDKKQEGVGDKYGLRRSKKRDAKLKRVEASLAGARALIRNAMINQNRSSPLQDSDYVPNGDIYRNAYAFHRSYKSMERTFKIYVYEEGEPPVFHNGPCKDIYSMEGLFLSFMESNTHFRTRNPDLAHVYFLPFSVVMIIETLFDPIIGDKAVLKRTVGGYVRLVSRKYPYWNRSLGADHFMLSCHDWVLHLPERVGSGESKNRGGDLRRVCTGFDLTELCPALQ</sequence>
<evidence type="ECO:0000313" key="1">
    <source>
        <dbReference type="EMBL" id="KAI8008513.1"/>
    </source>
</evidence>
<protein>
    <submittedName>
        <fullName evidence="1">Glycosyltransferase</fullName>
    </submittedName>
</protein>
<reference evidence="1 2" key="1">
    <citation type="journal article" date="2022" name="Plant J.">
        <title>Chromosome-level genome of Camellia lanceoleosa provides a valuable resource for understanding genome evolution and self-incompatibility.</title>
        <authorList>
            <person name="Gong W."/>
            <person name="Xiao S."/>
            <person name="Wang L."/>
            <person name="Liao Z."/>
            <person name="Chang Y."/>
            <person name="Mo W."/>
            <person name="Hu G."/>
            <person name="Li W."/>
            <person name="Zhao G."/>
            <person name="Zhu H."/>
            <person name="Hu X."/>
            <person name="Ji K."/>
            <person name="Xiang X."/>
            <person name="Song Q."/>
            <person name="Yuan D."/>
            <person name="Jin S."/>
            <person name="Zhang L."/>
        </authorList>
    </citation>
    <scope>NUCLEOTIDE SEQUENCE [LARGE SCALE GENOMIC DNA]</scope>
    <source>
        <strain evidence="1">SQ_2022a</strain>
    </source>
</reference>
<proteinExistence type="predicted"/>